<evidence type="ECO:0000259" key="4">
    <source>
        <dbReference type="PROSITE" id="PS01124"/>
    </source>
</evidence>
<dbReference type="InterPro" id="IPR018062">
    <property type="entry name" value="HTH_AraC-typ_CS"/>
</dbReference>
<organism evidence="5 6">
    <name type="scientific">Paenibacillus phytohabitans</name>
    <dbReference type="NCBI Taxonomy" id="2654978"/>
    <lineage>
        <taxon>Bacteria</taxon>
        <taxon>Bacillati</taxon>
        <taxon>Bacillota</taxon>
        <taxon>Bacilli</taxon>
        <taxon>Bacillales</taxon>
        <taxon>Paenibacillaceae</taxon>
        <taxon>Paenibacillus</taxon>
    </lineage>
</organism>
<proteinExistence type="predicted"/>
<keyword evidence="6" id="KW-1185">Reference proteome</keyword>
<dbReference type="InterPro" id="IPR041522">
    <property type="entry name" value="CdaR_GGDEF"/>
</dbReference>
<keyword evidence="2" id="KW-0238">DNA-binding</keyword>
<dbReference type="EMBL" id="WHOB01000027">
    <property type="protein sequence ID" value="NOU79463.1"/>
    <property type="molecule type" value="Genomic_DNA"/>
</dbReference>
<comment type="caution">
    <text evidence="5">The sequence shown here is derived from an EMBL/GenBank/DDBJ whole genome shotgun (WGS) entry which is preliminary data.</text>
</comment>
<evidence type="ECO:0000256" key="1">
    <source>
        <dbReference type="ARBA" id="ARBA00023015"/>
    </source>
</evidence>
<dbReference type="PANTHER" id="PTHR43280:SF2">
    <property type="entry name" value="HTH-TYPE TRANSCRIPTIONAL REGULATOR EXSA"/>
    <property type="match status" value="1"/>
</dbReference>
<evidence type="ECO:0000313" key="6">
    <source>
        <dbReference type="Proteomes" id="UP000596857"/>
    </source>
</evidence>
<dbReference type="Proteomes" id="UP000596857">
    <property type="component" value="Unassembled WGS sequence"/>
</dbReference>
<evidence type="ECO:0000313" key="5">
    <source>
        <dbReference type="EMBL" id="NOU79463.1"/>
    </source>
</evidence>
<dbReference type="Pfam" id="PF12833">
    <property type="entry name" value="HTH_18"/>
    <property type="match status" value="1"/>
</dbReference>
<dbReference type="SUPFAM" id="SSF46689">
    <property type="entry name" value="Homeodomain-like"/>
    <property type="match status" value="1"/>
</dbReference>
<name>A0ABX1YHW9_9BACL</name>
<sequence length="803" mass="92360">MLKNRSSDRGMLMEKKKNKWFNSRSVLLTWSLSYMAVLLLPVALSSIVYYQSSKMLTDEIHLANNSLLKQLRELMDKQIDAVNRLDFELNWNTKFRELVDQHKYAIFPEEYMYDLYDATKDMSLYQSAYSETDLFYIYLASRDTILLPGVYRNTRFAYAQNHQSDSLSYDEWIDILQRKKFKGFVPVKRTNENGVSMEALAYVSTYDYEDDQPLGANVVMLDNSKILSSLLNIEAFSKGHVVIADSDNNVLVSSSNTDLPARLPFGKQLGAGGMFIWESEGQQYEVFSIQSAVSNLKYISMIPSEVYWKKAELVRKLTVISILASLLGGGCLTYLFLRKNYNPIQQIVRAFNNKVSLREKGENEFLFIQQAVDSTLNEMDNMMLEMKKQHYSLRSNYIMRLLKGKQDHELPLAEALSAFDIQLLSEDFGILLFYLEDVDIFLERVEGKTADEKLRLLHFIVRNVVEELINVRHRGYLVETDETMPCLVSLSEIPAEEQADDLLQAARSAQEFLAHKYSIYITVSISRVHHGLQQISQAYQEALEAMEYKLVMGKQEVLSYEDIQRYNIRAESDSGYYYPLQSEQQLINCVKIGDFPAAQSVLDEVLKINFSNHPVKLPLARCLILDLAGTLIKSIGELTASQNNILIQNPKRIDRLYSSETLTEMQEQLEVMLKEVCDYARAKRLQNVQENRQQALSELINEISAFIDEHYTDPGLNVSLLGQHFDMKPTYLSKLFKEQSGEGLMDTINKKRIDWSKQLITEKRLAVNEAAEKSGFNDVGTYIRTFKKFEGITPGKYKETIDA</sequence>
<keyword evidence="1" id="KW-0805">Transcription regulation</keyword>
<dbReference type="PROSITE" id="PS00041">
    <property type="entry name" value="HTH_ARAC_FAMILY_1"/>
    <property type="match status" value="1"/>
</dbReference>
<evidence type="ECO:0000256" key="2">
    <source>
        <dbReference type="ARBA" id="ARBA00023125"/>
    </source>
</evidence>
<evidence type="ECO:0000256" key="3">
    <source>
        <dbReference type="ARBA" id="ARBA00023163"/>
    </source>
</evidence>
<dbReference type="Pfam" id="PF17853">
    <property type="entry name" value="GGDEF_2"/>
    <property type="match status" value="1"/>
</dbReference>
<gene>
    <name evidence="5" type="ORF">GC101_11300</name>
</gene>
<dbReference type="Gene3D" id="1.10.10.60">
    <property type="entry name" value="Homeodomain-like"/>
    <property type="match status" value="2"/>
</dbReference>
<dbReference type="PANTHER" id="PTHR43280">
    <property type="entry name" value="ARAC-FAMILY TRANSCRIPTIONAL REGULATOR"/>
    <property type="match status" value="1"/>
</dbReference>
<dbReference type="SMART" id="SM00342">
    <property type="entry name" value="HTH_ARAC"/>
    <property type="match status" value="1"/>
</dbReference>
<dbReference type="InterPro" id="IPR009057">
    <property type="entry name" value="Homeodomain-like_sf"/>
</dbReference>
<reference evidence="5 6" key="1">
    <citation type="submission" date="2019-10" db="EMBL/GenBank/DDBJ databases">
        <title>Description of Paenibacillus terricola sp. nov.</title>
        <authorList>
            <person name="Carlier A."/>
            <person name="Qi S."/>
        </authorList>
    </citation>
    <scope>NUCLEOTIDE SEQUENCE [LARGE SCALE GENOMIC DNA]</scope>
    <source>
        <strain evidence="5 6">LMG 31459</strain>
    </source>
</reference>
<keyword evidence="3" id="KW-0804">Transcription</keyword>
<protein>
    <submittedName>
        <fullName evidence="5">Helix-turn-helix domain-containing protein</fullName>
    </submittedName>
</protein>
<feature type="domain" description="HTH araC/xylS-type" evidence="4">
    <location>
        <begin position="701"/>
        <end position="800"/>
    </location>
</feature>
<accession>A0ABX1YHW9</accession>
<dbReference type="PROSITE" id="PS01124">
    <property type="entry name" value="HTH_ARAC_FAMILY_2"/>
    <property type="match status" value="1"/>
</dbReference>
<dbReference type="InterPro" id="IPR018060">
    <property type="entry name" value="HTH_AraC"/>
</dbReference>